<dbReference type="RefSeq" id="WP_181410577.1">
    <property type="nucleotide sequence ID" value="NZ_BJNF01000116.1"/>
</dbReference>
<name>A0A4Y3WF89_NITWI</name>
<organism evidence="1 2">
    <name type="scientific">Nitrobacter winogradskyi</name>
    <name type="common">Nitrobacter agilis</name>
    <dbReference type="NCBI Taxonomy" id="913"/>
    <lineage>
        <taxon>Bacteria</taxon>
        <taxon>Pseudomonadati</taxon>
        <taxon>Pseudomonadota</taxon>
        <taxon>Alphaproteobacteria</taxon>
        <taxon>Hyphomicrobiales</taxon>
        <taxon>Nitrobacteraceae</taxon>
        <taxon>Nitrobacter</taxon>
    </lineage>
</organism>
<dbReference type="Proteomes" id="UP000318825">
    <property type="component" value="Unassembled WGS sequence"/>
</dbReference>
<sequence length="58" mass="6566">MTTTATMTTEQHQEAGRSHLEYMRELLETQGDDAKLELRACHMRSILAATQTQMIQSA</sequence>
<proteinExistence type="predicted"/>
<gene>
    <name evidence="1" type="ORF">NWI01_34360</name>
</gene>
<accession>A0A4Y3WF89</accession>
<dbReference type="AlphaFoldDB" id="A0A4Y3WF89"/>
<dbReference type="EMBL" id="BJNF01000116">
    <property type="protein sequence ID" value="GEC17544.1"/>
    <property type="molecule type" value="Genomic_DNA"/>
</dbReference>
<protein>
    <submittedName>
        <fullName evidence="1">Uncharacterized protein</fullName>
    </submittedName>
</protein>
<evidence type="ECO:0000313" key="2">
    <source>
        <dbReference type="Proteomes" id="UP000318825"/>
    </source>
</evidence>
<comment type="caution">
    <text evidence="1">The sequence shown here is derived from an EMBL/GenBank/DDBJ whole genome shotgun (WGS) entry which is preliminary data.</text>
</comment>
<reference evidence="1 2" key="1">
    <citation type="submission" date="2019-06" db="EMBL/GenBank/DDBJ databases">
        <title>Whole genome shotgun sequence of Nitrobacter winogradskyi NBRC 14297.</title>
        <authorList>
            <person name="Hosoyama A."/>
            <person name="Uohara A."/>
            <person name="Ohji S."/>
            <person name="Ichikawa N."/>
        </authorList>
    </citation>
    <scope>NUCLEOTIDE SEQUENCE [LARGE SCALE GENOMIC DNA]</scope>
    <source>
        <strain evidence="1 2">NBRC 14297</strain>
    </source>
</reference>
<evidence type="ECO:0000313" key="1">
    <source>
        <dbReference type="EMBL" id="GEC17544.1"/>
    </source>
</evidence>